<dbReference type="OrthoDB" id="8300194at2759"/>
<dbReference type="InterPro" id="IPR010730">
    <property type="entry name" value="HET"/>
</dbReference>
<evidence type="ECO:0000313" key="3">
    <source>
        <dbReference type="Proteomes" id="UP000256645"/>
    </source>
</evidence>
<dbReference type="Proteomes" id="UP000256645">
    <property type="component" value="Unassembled WGS sequence"/>
</dbReference>
<dbReference type="Pfam" id="PF06985">
    <property type="entry name" value="HET"/>
    <property type="match status" value="1"/>
</dbReference>
<organism evidence="2 3">
    <name type="scientific">Coleophoma cylindrospora</name>
    <dbReference type="NCBI Taxonomy" id="1849047"/>
    <lineage>
        <taxon>Eukaryota</taxon>
        <taxon>Fungi</taxon>
        <taxon>Dikarya</taxon>
        <taxon>Ascomycota</taxon>
        <taxon>Pezizomycotina</taxon>
        <taxon>Leotiomycetes</taxon>
        <taxon>Helotiales</taxon>
        <taxon>Dermateaceae</taxon>
        <taxon>Coleophoma</taxon>
    </lineage>
</organism>
<evidence type="ECO:0000259" key="1">
    <source>
        <dbReference type="Pfam" id="PF06985"/>
    </source>
</evidence>
<gene>
    <name evidence="2" type="ORF">BP6252_06533</name>
</gene>
<dbReference type="PANTHER" id="PTHR33112">
    <property type="entry name" value="DOMAIN PROTEIN, PUTATIVE-RELATED"/>
    <property type="match status" value="1"/>
</dbReference>
<keyword evidence="3" id="KW-1185">Reference proteome</keyword>
<sequence>MSCLVCANLLPTELEDPAMLPGQQRVTRFILLSDLRDSATNTSCSSCQLLLAALNLYKEDYEESDNSYSLELRLGIGRPLQLFWRRNDAIYIEIFTRDVNEGSVPATIGKTLEVSQNSSSDSCIKHASSWIHNCRTSHKTCQALSPTPLPTRVIDVSGRERQEPFLVESSGRYGDYIALSYCWGDDKSAVLKTLPSNYNDHCREIPSSPDAMPKTVRDAIDICRRLRFHYIWIDALCIVQGREPFQGDVSDFERESPRMASVYANATLTLGADGASGNREGIYREQTYGEAPHQLPYGPSGALVYVRKQLARLHDDNALLMRMPMSPMSLTEPINMRAWTLPEAILSNRMLHYTSEELVWECNEVRSCECGRQVPVGGGGPNSSNRVVRNEGFARSLTKEQLYRHWHDIVQLFSERQLGQNRDSDKLVALSRLANQFSTRLRLYESEDAIEYLAGLWKGDIVRSLLWVVEDDFYRRLRDKKMEWRRPDPKKYRAPSWSWVSIEAPVLYHPINKFLPTAEVIDVSIERKDEIERFGEVINGKLVIKGLLRHGLEIKQKQAHEGNLYAGFTNGTMWNICDAQGSCYAFICDDTATVTNENSEYSTLYIGHTDYSGEEVPYYHAFLVLQKKESGTYNRVGISSRSAWDTQAELSKFLRMGTEEEITIE</sequence>
<comment type="caution">
    <text evidence="2">The sequence shown here is derived from an EMBL/GenBank/DDBJ whole genome shotgun (WGS) entry which is preliminary data.</text>
</comment>
<name>A0A3D8RNK4_9HELO</name>
<evidence type="ECO:0000313" key="2">
    <source>
        <dbReference type="EMBL" id="RDW75391.1"/>
    </source>
</evidence>
<proteinExistence type="predicted"/>
<reference evidence="2 3" key="1">
    <citation type="journal article" date="2018" name="IMA Fungus">
        <title>IMA Genome-F 9: Draft genome sequence of Annulohypoxylon stygium, Aspergillus mulundensis, Berkeleyomyces basicola (syn. Thielaviopsis basicola), Ceratocystis smalleyi, two Cercospora beticola strains, Coleophoma cylindrospora, Fusarium fracticaudum, Phialophora cf. hyalina, and Morchella septimelata.</title>
        <authorList>
            <person name="Wingfield B.D."/>
            <person name="Bills G.F."/>
            <person name="Dong Y."/>
            <person name="Huang W."/>
            <person name="Nel W.J."/>
            <person name="Swalarsk-Parry B.S."/>
            <person name="Vaghefi N."/>
            <person name="Wilken P.M."/>
            <person name="An Z."/>
            <person name="de Beer Z.W."/>
            <person name="De Vos L."/>
            <person name="Chen L."/>
            <person name="Duong T.A."/>
            <person name="Gao Y."/>
            <person name="Hammerbacher A."/>
            <person name="Kikkert J.R."/>
            <person name="Li Y."/>
            <person name="Li H."/>
            <person name="Li K."/>
            <person name="Li Q."/>
            <person name="Liu X."/>
            <person name="Ma X."/>
            <person name="Naidoo K."/>
            <person name="Pethybridge S.J."/>
            <person name="Sun J."/>
            <person name="Steenkamp E.T."/>
            <person name="van der Nest M.A."/>
            <person name="van Wyk S."/>
            <person name="Wingfield M.J."/>
            <person name="Xiong C."/>
            <person name="Yue Q."/>
            <person name="Zhang X."/>
        </authorList>
    </citation>
    <scope>NUCLEOTIDE SEQUENCE [LARGE SCALE GENOMIC DNA]</scope>
    <source>
        <strain evidence="2 3">BP6252</strain>
    </source>
</reference>
<accession>A0A3D8RNK4</accession>
<protein>
    <recommendedName>
        <fullName evidence="1">Heterokaryon incompatibility domain-containing protein</fullName>
    </recommendedName>
</protein>
<dbReference type="EMBL" id="PDLM01000006">
    <property type="protein sequence ID" value="RDW75391.1"/>
    <property type="molecule type" value="Genomic_DNA"/>
</dbReference>
<dbReference type="STRING" id="1849047.A0A3D8RNK4"/>
<dbReference type="AlphaFoldDB" id="A0A3D8RNK4"/>
<dbReference type="PANTHER" id="PTHR33112:SF16">
    <property type="entry name" value="HETEROKARYON INCOMPATIBILITY DOMAIN-CONTAINING PROTEIN"/>
    <property type="match status" value="1"/>
</dbReference>
<feature type="domain" description="Heterokaryon incompatibility" evidence="1">
    <location>
        <begin position="176"/>
        <end position="343"/>
    </location>
</feature>